<sequence>MVRAIGFGGGGRIGLRYEALYPLLDRAADGDSKEWSHLFADIQAMEQAVLMIPAK</sequence>
<evidence type="ECO:0000313" key="1">
    <source>
        <dbReference type="EMBL" id="MPN50062.1"/>
    </source>
</evidence>
<comment type="caution">
    <text evidence="1">The sequence shown here is derived from an EMBL/GenBank/DDBJ whole genome shotgun (WGS) entry which is preliminary data.</text>
</comment>
<reference evidence="1" key="1">
    <citation type="submission" date="2019-08" db="EMBL/GenBank/DDBJ databases">
        <authorList>
            <person name="Kucharzyk K."/>
            <person name="Murdoch R.W."/>
            <person name="Higgins S."/>
            <person name="Loffler F."/>
        </authorList>
    </citation>
    <scope>NUCLEOTIDE SEQUENCE</scope>
</reference>
<name>A0A645IGU3_9ZZZZ</name>
<organism evidence="1">
    <name type="scientific">bioreactor metagenome</name>
    <dbReference type="NCBI Taxonomy" id="1076179"/>
    <lineage>
        <taxon>unclassified sequences</taxon>
        <taxon>metagenomes</taxon>
        <taxon>ecological metagenomes</taxon>
    </lineage>
</organism>
<gene>
    <name evidence="1" type="ORF">SDC9_197688</name>
</gene>
<proteinExistence type="predicted"/>
<dbReference type="EMBL" id="VSSQ01113884">
    <property type="protein sequence ID" value="MPN50062.1"/>
    <property type="molecule type" value="Genomic_DNA"/>
</dbReference>
<dbReference type="AlphaFoldDB" id="A0A645IGU3"/>
<accession>A0A645IGU3</accession>
<protein>
    <submittedName>
        <fullName evidence="1">Uncharacterized protein</fullName>
    </submittedName>
</protein>